<feature type="transmembrane region" description="Helical" evidence="1">
    <location>
        <begin position="93"/>
        <end position="114"/>
    </location>
</feature>
<dbReference type="Proteomes" id="UP000034665">
    <property type="component" value="Unassembled WGS sequence"/>
</dbReference>
<evidence type="ECO:0000313" key="3">
    <source>
        <dbReference type="Proteomes" id="UP000034665"/>
    </source>
</evidence>
<dbReference type="STRING" id="1619013.UT41_C0001G0415"/>
<organism evidence="2 3">
    <name type="scientific">Candidatus Wolfebacteria bacterium GW2011_GWC2_39_22</name>
    <dbReference type="NCBI Taxonomy" id="1619013"/>
    <lineage>
        <taxon>Bacteria</taxon>
        <taxon>Candidatus Wolfeibacteriota</taxon>
    </lineage>
</organism>
<protein>
    <recommendedName>
        <fullName evidence="4">Rod shape-determining protein MreD</fullName>
    </recommendedName>
</protein>
<comment type="caution">
    <text evidence="2">The sequence shown here is derived from an EMBL/GenBank/DDBJ whole genome shotgun (WGS) entry which is preliminary data.</text>
</comment>
<feature type="transmembrane region" description="Helical" evidence="1">
    <location>
        <begin position="69"/>
        <end position="87"/>
    </location>
</feature>
<accession>A0A0G0NJ52</accession>
<keyword evidence="1" id="KW-0472">Membrane</keyword>
<dbReference type="AlphaFoldDB" id="A0A0G0NJ52"/>
<keyword evidence="1" id="KW-1133">Transmembrane helix</keyword>
<gene>
    <name evidence="2" type="ORF">UT41_C0001G0415</name>
</gene>
<evidence type="ECO:0000313" key="2">
    <source>
        <dbReference type="EMBL" id="KKR12871.1"/>
    </source>
</evidence>
<sequence>MEKSTARFLVLGCTLLFVSVLQFLDIAIFGVVPNMLLVVIVTMALFLRDFLHELFLLSLASFLLKFSPVVNREILTFFFIGLIIILIERKLPWHTLVNGIFLTFFATIALYVFVDRASIASLMFAKELGYNVLLTYALYHGFVFFRLFRHR</sequence>
<feature type="transmembrane region" description="Helical" evidence="1">
    <location>
        <begin position="128"/>
        <end position="148"/>
    </location>
</feature>
<keyword evidence="1" id="KW-0812">Transmembrane</keyword>
<evidence type="ECO:0000256" key="1">
    <source>
        <dbReference type="SAM" id="Phobius"/>
    </source>
</evidence>
<dbReference type="EMBL" id="LBWR01000001">
    <property type="protein sequence ID" value="KKR12871.1"/>
    <property type="molecule type" value="Genomic_DNA"/>
</dbReference>
<reference evidence="2 3" key="1">
    <citation type="journal article" date="2015" name="Nature">
        <title>rRNA introns, odd ribosomes, and small enigmatic genomes across a large radiation of phyla.</title>
        <authorList>
            <person name="Brown C.T."/>
            <person name="Hug L.A."/>
            <person name="Thomas B.C."/>
            <person name="Sharon I."/>
            <person name="Castelle C.J."/>
            <person name="Singh A."/>
            <person name="Wilkins M.J."/>
            <person name="Williams K.H."/>
            <person name="Banfield J.F."/>
        </authorList>
    </citation>
    <scope>NUCLEOTIDE SEQUENCE [LARGE SCALE GENOMIC DNA]</scope>
</reference>
<evidence type="ECO:0008006" key="4">
    <source>
        <dbReference type="Google" id="ProtNLM"/>
    </source>
</evidence>
<feature type="transmembrane region" description="Helical" evidence="1">
    <location>
        <begin position="7"/>
        <end position="29"/>
    </location>
</feature>
<proteinExistence type="predicted"/>
<name>A0A0G0NJ52_9BACT</name>
<feature type="transmembrane region" description="Helical" evidence="1">
    <location>
        <begin position="35"/>
        <end position="57"/>
    </location>
</feature>